<sequence>MNSSQDLVSIPTADGSFTFLSPEFNEAFHSLHGAQQEAQRKFVEPILSKRPYQSLKLLDICYGLGYNTAAALTAIWTSNPNCHVQLWGLELNAAVPDIALKQGFLNIWPADIQQLTTLLATQYHAKTDRLEAKLLIGDARQSIQQVYQSGFRADGVFLDPFSPPHCPQLWTVEFLSWVVRCLQPTGRLATYSCSAAVRTALLAARCQIGSTYPVGRRSPGTVASLLQTDLPPLSPQEQEHLLTRAAVPYRDPSLSDPAELILQRRRAEQQTSDLERTTQWKKRWLNRANVEAL</sequence>
<keyword evidence="2" id="KW-0489">Methyltransferase</keyword>
<dbReference type="GO" id="GO:0016645">
    <property type="term" value="F:oxidoreductase activity, acting on the CH-NH group of donors"/>
    <property type="evidence" value="ECO:0007669"/>
    <property type="project" value="InterPro"/>
</dbReference>
<dbReference type="PANTHER" id="PTHR39963:SF1">
    <property type="entry name" value="MNMC-LIKE METHYLTRANSFERASE DOMAIN-CONTAINING PROTEIN"/>
    <property type="match status" value="1"/>
</dbReference>
<organism evidence="2">
    <name type="scientific">uncultured Synechococcales cyanobacterium</name>
    <dbReference type="NCBI Taxonomy" id="1936017"/>
    <lineage>
        <taxon>Bacteria</taxon>
        <taxon>Bacillati</taxon>
        <taxon>Cyanobacteriota</taxon>
        <taxon>Cyanophyceae</taxon>
        <taxon>Synechococcales</taxon>
        <taxon>environmental samples</taxon>
    </lineage>
</organism>
<dbReference type="EC" id="2.1.1.61" evidence="2"/>
<gene>
    <name evidence="2" type="ORF">AVDCRST_MAG81-2998</name>
</gene>
<dbReference type="Gene3D" id="3.40.50.150">
    <property type="entry name" value="Vaccinia Virus protein VP39"/>
    <property type="match status" value="1"/>
</dbReference>
<dbReference type="SUPFAM" id="SSF53335">
    <property type="entry name" value="S-adenosyl-L-methionine-dependent methyltransferases"/>
    <property type="match status" value="1"/>
</dbReference>
<proteinExistence type="predicted"/>
<evidence type="ECO:0000259" key="1">
    <source>
        <dbReference type="Pfam" id="PF05430"/>
    </source>
</evidence>
<dbReference type="EMBL" id="CADCWO010000103">
    <property type="protein sequence ID" value="CAA9572887.1"/>
    <property type="molecule type" value="Genomic_DNA"/>
</dbReference>
<dbReference type="GO" id="GO:0032259">
    <property type="term" value="P:methylation"/>
    <property type="evidence" value="ECO:0007669"/>
    <property type="project" value="UniProtKB-KW"/>
</dbReference>
<accession>A0A6J4VD73</accession>
<dbReference type="InterPro" id="IPR029063">
    <property type="entry name" value="SAM-dependent_MTases_sf"/>
</dbReference>
<dbReference type="PANTHER" id="PTHR39963">
    <property type="entry name" value="SLL0983 PROTEIN"/>
    <property type="match status" value="1"/>
</dbReference>
<feature type="domain" description="MnmC-like methyltransferase" evidence="1">
    <location>
        <begin position="119"/>
        <end position="224"/>
    </location>
</feature>
<keyword evidence="2" id="KW-0808">Transferase</keyword>
<dbReference type="InterPro" id="IPR008471">
    <property type="entry name" value="MnmC-like_methylTransf"/>
</dbReference>
<reference evidence="2" key="1">
    <citation type="submission" date="2020-02" db="EMBL/GenBank/DDBJ databases">
        <authorList>
            <person name="Meier V. D."/>
        </authorList>
    </citation>
    <scope>NUCLEOTIDE SEQUENCE</scope>
    <source>
        <strain evidence="2">AVDCRST_MAG81</strain>
    </source>
</reference>
<evidence type="ECO:0000313" key="2">
    <source>
        <dbReference type="EMBL" id="CAA9572887.1"/>
    </source>
</evidence>
<dbReference type="GO" id="GO:0004808">
    <property type="term" value="F:tRNA (5-methylaminomethyl-2-thiouridylate)(34)-methyltransferase activity"/>
    <property type="evidence" value="ECO:0007669"/>
    <property type="project" value="UniProtKB-EC"/>
</dbReference>
<protein>
    <submittedName>
        <fullName evidence="2">tRNA (5-methylaminomethyl-2-thiouridylate)-methyltransferase</fullName>
        <ecNumber evidence="2">2.1.1.61</ecNumber>
    </submittedName>
</protein>
<dbReference type="Pfam" id="PF05430">
    <property type="entry name" value="Methyltransf_30"/>
    <property type="match status" value="1"/>
</dbReference>
<name>A0A6J4VD73_9CYAN</name>
<dbReference type="AlphaFoldDB" id="A0A6J4VD73"/>